<organism evidence="3 4">
    <name type="scientific">Paenibacillus faecis</name>
    <dbReference type="NCBI Taxonomy" id="862114"/>
    <lineage>
        <taxon>Bacteria</taxon>
        <taxon>Bacillati</taxon>
        <taxon>Bacillota</taxon>
        <taxon>Bacilli</taxon>
        <taxon>Bacillales</taxon>
        <taxon>Paenibacillaceae</taxon>
        <taxon>Paenibacillus</taxon>
    </lineage>
</organism>
<comment type="caution">
    <text evidence="3">The sequence shown here is derived from an EMBL/GenBank/DDBJ whole genome shotgun (WGS) entry which is preliminary data.</text>
</comment>
<feature type="transmembrane region" description="Helical" evidence="1">
    <location>
        <begin position="20"/>
        <end position="40"/>
    </location>
</feature>
<dbReference type="Pfam" id="PF06580">
    <property type="entry name" value="His_kinase"/>
    <property type="match status" value="1"/>
</dbReference>
<proteinExistence type="predicted"/>
<dbReference type="PANTHER" id="PTHR34220:SF7">
    <property type="entry name" value="SENSOR HISTIDINE KINASE YPDA"/>
    <property type="match status" value="1"/>
</dbReference>
<dbReference type="InterPro" id="IPR050640">
    <property type="entry name" value="Bact_2-comp_sensor_kinase"/>
</dbReference>
<evidence type="ECO:0000259" key="2">
    <source>
        <dbReference type="Pfam" id="PF06580"/>
    </source>
</evidence>
<dbReference type="RefSeq" id="WP_148452320.1">
    <property type="nucleotide sequence ID" value="NZ_VSDO01000002.1"/>
</dbReference>
<keyword evidence="1" id="KW-0812">Transmembrane</keyword>
<dbReference type="AlphaFoldDB" id="A0A5D0CUE9"/>
<dbReference type="GO" id="GO:0016020">
    <property type="term" value="C:membrane"/>
    <property type="evidence" value="ECO:0007669"/>
    <property type="project" value="InterPro"/>
</dbReference>
<evidence type="ECO:0000256" key="1">
    <source>
        <dbReference type="SAM" id="Phobius"/>
    </source>
</evidence>
<keyword evidence="4" id="KW-1185">Reference proteome</keyword>
<dbReference type="OrthoDB" id="2062925at2"/>
<protein>
    <recommendedName>
        <fullName evidence="2">Signal transduction histidine kinase internal region domain-containing protein</fullName>
    </recommendedName>
</protein>
<dbReference type="PANTHER" id="PTHR34220">
    <property type="entry name" value="SENSOR HISTIDINE KINASE YPDA"/>
    <property type="match status" value="1"/>
</dbReference>
<dbReference type="Gene3D" id="3.30.565.10">
    <property type="entry name" value="Histidine kinase-like ATPase, C-terminal domain"/>
    <property type="match status" value="1"/>
</dbReference>
<dbReference type="CDD" id="cd06225">
    <property type="entry name" value="HAMP"/>
    <property type="match status" value="1"/>
</dbReference>
<sequence>MNRKPHKKNNLVFNMLYKRFLLVIASILIIAILFGVALFLRSQRYYSEIIYNKQVERLKFVHRDIESEIETIKRIQYGVLMDESVDNLRYLYSSSPYFLRYQMIHSMMDQMKSLKNSSRLVSDAGVYFKSIGKVIGSEEINDMEPKAWMEMEQVLFPNASTLMTYHNRLIVLEAVTNAQDNPSLDCVLIVELDKRAIEEQLKNALLTDEDMIVLTGGERQFIVASGHEGYTLPIDEAISGQHVKLADKKFDVIRSESEVLGTRLLWLYVDNSNQVLIGIGLTLLLLFIALIALIVLSGFLDSYRRVYHPLKLLLEDAFEQVRSGNFKYRIIHHEQTYFAELYDSFNEMVGQIDFLIEKDLKQQLLISHAQLKHLQAQINPHFMYNSYYLLYRMIKMRDYENSVVFCEHLGKFYEYITRDGEDEKTLAEEVAHARNYASIQSFRFKNRVSIEFAELPVRWTHTPVPRLILQPLLENAFQYVFEKVPTDTAGILSVSFRENGEELVIRVENSGDLDRSALEPIRALIEQGSKVGQTTALRNIHKRMQIYFDERAGLSISQSPLGGLCVEITIPHGESEGE</sequence>
<dbReference type="GO" id="GO:0000155">
    <property type="term" value="F:phosphorelay sensor kinase activity"/>
    <property type="evidence" value="ECO:0007669"/>
    <property type="project" value="InterPro"/>
</dbReference>
<dbReference type="EMBL" id="VSDO01000002">
    <property type="protein sequence ID" value="TYA13543.1"/>
    <property type="molecule type" value="Genomic_DNA"/>
</dbReference>
<name>A0A5D0CUE9_9BACL</name>
<reference evidence="3 4" key="1">
    <citation type="submission" date="2019-08" db="EMBL/GenBank/DDBJ databases">
        <title>Genome sequencing of Paenibacillus faecis DSM 23593(T).</title>
        <authorList>
            <person name="Kook J.-K."/>
            <person name="Park S.-N."/>
            <person name="Lim Y.K."/>
        </authorList>
    </citation>
    <scope>NUCLEOTIDE SEQUENCE [LARGE SCALE GENOMIC DNA]</scope>
    <source>
        <strain evidence="3 4">DSM 23593</strain>
    </source>
</reference>
<dbReference type="InterPro" id="IPR010559">
    <property type="entry name" value="Sig_transdc_His_kin_internal"/>
</dbReference>
<evidence type="ECO:0000313" key="3">
    <source>
        <dbReference type="EMBL" id="TYA13543.1"/>
    </source>
</evidence>
<feature type="domain" description="Signal transduction histidine kinase internal region" evidence="2">
    <location>
        <begin position="369"/>
        <end position="447"/>
    </location>
</feature>
<dbReference type="Proteomes" id="UP000325218">
    <property type="component" value="Unassembled WGS sequence"/>
</dbReference>
<dbReference type="Gene3D" id="6.10.340.10">
    <property type="match status" value="1"/>
</dbReference>
<evidence type="ECO:0000313" key="4">
    <source>
        <dbReference type="Proteomes" id="UP000325218"/>
    </source>
</evidence>
<keyword evidence="1" id="KW-0472">Membrane</keyword>
<accession>A0A5D0CUE9</accession>
<dbReference type="InterPro" id="IPR036890">
    <property type="entry name" value="HATPase_C_sf"/>
</dbReference>
<feature type="transmembrane region" description="Helical" evidence="1">
    <location>
        <begin position="275"/>
        <end position="300"/>
    </location>
</feature>
<gene>
    <name evidence="3" type="ORF">FRY98_12920</name>
</gene>
<dbReference type="SUPFAM" id="SSF55874">
    <property type="entry name" value="ATPase domain of HSP90 chaperone/DNA topoisomerase II/histidine kinase"/>
    <property type="match status" value="1"/>
</dbReference>
<keyword evidence="1" id="KW-1133">Transmembrane helix</keyword>